<dbReference type="RefSeq" id="WP_091272981.1">
    <property type="nucleotide sequence ID" value="NZ_FAOZ01000003.1"/>
</dbReference>
<organism evidence="1 2">
    <name type="scientific">Parafrankia irregularis</name>
    <dbReference type="NCBI Taxonomy" id="795642"/>
    <lineage>
        <taxon>Bacteria</taxon>
        <taxon>Bacillati</taxon>
        <taxon>Actinomycetota</taxon>
        <taxon>Actinomycetes</taxon>
        <taxon>Frankiales</taxon>
        <taxon>Frankiaceae</taxon>
        <taxon>Parafrankia</taxon>
    </lineage>
</organism>
<evidence type="ECO:0008006" key="3">
    <source>
        <dbReference type="Google" id="ProtNLM"/>
    </source>
</evidence>
<dbReference type="AlphaFoldDB" id="A0A0S4QJD6"/>
<gene>
    <name evidence="1" type="ORF">Ga0074812_103410</name>
</gene>
<sequence>MLTPFDDYPIHQSALPVAHAGGGHPDHYDRFWFNGYDEDVYFALAFGLYPNRGTIDGAFSVVHQDVQRSVFASGRIPLDRTRTSIGPVTVEIVEPLRVNRIIVDAPEHGLAAELTATARTPAHEEPRATQYDGPTLLTDSTRATQMVTWSGWVESGGERIEITPGTYGTKDRSWGIRGVGERTPAAPRTALPQVFFLWAPLNFADRALHYVVMEDETGRPWLERTAVLPVLGDGDPVFGPDTGISWLHGVRHQVRWAPGLRRSDSATLLLGPDETVELEPIRTFRMKGVGYLHPHWKHGRWHDELAVGGEVHKVAELDTLAPECVHVQQVVRATWGERVGLGVLEQLVIGPYAPGGFQSMLDGAPG</sequence>
<protein>
    <recommendedName>
        <fullName evidence="3">Hydroxyneurosporene synthase (CrtC)</fullName>
    </recommendedName>
</protein>
<dbReference type="Proteomes" id="UP000198802">
    <property type="component" value="Unassembled WGS sequence"/>
</dbReference>
<keyword evidence="2" id="KW-1185">Reference proteome</keyword>
<proteinExistence type="predicted"/>
<evidence type="ECO:0000313" key="2">
    <source>
        <dbReference type="Proteomes" id="UP000198802"/>
    </source>
</evidence>
<accession>A0A0S4QJD6</accession>
<name>A0A0S4QJD6_9ACTN</name>
<reference evidence="2" key="1">
    <citation type="submission" date="2015-11" db="EMBL/GenBank/DDBJ databases">
        <authorList>
            <person name="Varghese N."/>
        </authorList>
    </citation>
    <scope>NUCLEOTIDE SEQUENCE [LARGE SCALE GENOMIC DNA]</scope>
    <source>
        <strain evidence="2">DSM 45899</strain>
    </source>
</reference>
<evidence type="ECO:0000313" key="1">
    <source>
        <dbReference type="EMBL" id="CUU54920.1"/>
    </source>
</evidence>
<dbReference type="EMBL" id="FAOZ01000003">
    <property type="protein sequence ID" value="CUU54920.1"/>
    <property type="molecule type" value="Genomic_DNA"/>
</dbReference>